<evidence type="ECO:0000259" key="3">
    <source>
        <dbReference type="PROSITE" id="PS50157"/>
    </source>
</evidence>
<dbReference type="PROSITE" id="PS50157">
    <property type="entry name" value="ZINC_FINGER_C2H2_2"/>
    <property type="match status" value="1"/>
</dbReference>
<feature type="region of interest" description="Disordered" evidence="2">
    <location>
        <begin position="74"/>
        <end position="95"/>
    </location>
</feature>
<dbReference type="STRING" id="933084.A0A067Q6K2"/>
<feature type="compositionally biased region" description="Acidic residues" evidence="2">
    <location>
        <begin position="459"/>
        <end position="483"/>
    </location>
</feature>
<dbReference type="InterPro" id="IPR036236">
    <property type="entry name" value="Znf_C2H2_sf"/>
</dbReference>
<keyword evidence="5" id="KW-1185">Reference proteome</keyword>
<dbReference type="Proteomes" id="UP000027265">
    <property type="component" value="Unassembled WGS sequence"/>
</dbReference>
<dbReference type="InterPro" id="IPR013087">
    <property type="entry name" value="Znf_C2H2_type"/>
</dbReference>
<evidence type="ECO:0000256" key="2">
    <source>
        <dbReference type="SAM" id="MobiDB-lite"/>
    </source>
</evidence>
<protein>
    <recommendedName>
        <fullName evidence="3">C2H2-type domain-containing protein</fullName>
    </recommendedName>
</protein>
<organism evidence="4 5">
    <name type="scientific">Jaapia argillacea MUCL 33604</name>
    <dbReference type="NCBI Taxonomy" id="933084"/>
    <lineage>
        <taxon>Eukaryota</taxon>
        <taxon>Fungi</taxon>
        <taxon>Dikarya</taxon>
        <taxon>Basidiomycota</taxon>
        <taxon>Agaricomycotina</taxon>
        <taxon>Agaricomycetes</taxon>
        <taxon>Agaricomycetidae</taxon>
        <taxon>Jaapiales</taxon>
        <taxon>Jaapiaceae</taxon>
        <taxon>Jaapia</taxon>
    </lineage>
</organism>
<feature type="compositionally biased region" description="Low complexity" evidence="2">
    <location>
        <begin position="446"/>
        <end position="458"/>
    </location>
</feature>
<proteinExistence type="predicted"/>
<accession>A0A067Q6K2</accession>
<evidence type="ECO:0000313" key="5">
    <source>
        <dbReference type="Proteomes" id="UP000027265"/>
    </source>
</evidence>
<name>A0A067Q6K2_9AGAM</name>
<feature type="region of interest" description="Disordered" evidence="2">
    <location>
        <begin position="446"/>
        <end position="483"/>
    </location>
</feature>
<feature type="domain" description="C2H2-type" evidence="3">
    <location>
        <begin position="240"/>
        <end position="267"/>
    </location>
</feature>
<feature type="compositionally biased region" description="Basic and acidic residues" evidence="2">
    <location>
        <begin position="85"/>
        <end position="95"/>
    </location>
</feature>
<keyword evidence="1" id="KW-0862">Zinc</keyword>
<feature type="compositionally biased region" description="Polar residues" evidence="2">
    <location>
        <begin position="412"/>
        <end position="428"/>
    </location>
</feature>
<dbReference type="EMBL" id="KL197716">
    <property type="protein sequence ID" value="KDQ59107.1"/>
    <property type="molecule type" value="Genomic_DNA"/>
</dbReference>
<dbReference type="InParanoid" id="A0A067Q6K2"/>
<dbReference type="SUPFAM" id="SSF57667">
    <property type="entry name" value="beta-beta-alpha zinc fingers"/>
    <property type="match status" value="1"/>
</dbReference>
<keyword evidence="1" id="KW-0863">Zinc-finger</keyword>
<dbReference type="HOGENOM" id="CLU_027150_0_0_1"/>
<dbReference type="AlphaFoldDB" id="A0A067Q6K2"/>
<gene>
    <name evidence="4" type="ORF">JAAARDRAFT_128119</name>
</gene>
<dbReference type="OrthoDB" id="8922241at2759"/>
<reference evidence="5" key="1">
    <citation type="journal article" date="2014" name="Proc. Natl. Acad. Sci. U.S.A.">
        <title>Extensive sampling of basidiomycete genomes demonstrates inadequacy of the white-rot/brown-rot paradigm for wood decay fungi.</title>
        <authorList>
            <person name="Riley R."/>
            <person name="Salamov A.A."/>
            <person name="Brown D.W."/>
            <person name="Nagy L.G."/>
            <person name="Floudas D."/>
            <person name="Held B.W."/>
            <person name="Levasseur A."/>
            <person name="Lombard V."/>
            <person name="Morin E."/>
            <person name="Otillar R."/>
            <person name="Lindquist E.A."/>
            <person name="Sun H."/>
            <person name="LaButti K.M."/>
            <person name="Schmutz J."/>
            <person name="Jabbour D."/>
            <person name="Luo H."/>
            <person name="Baker S.E."/>
            <person name="Pisabarro A.G."/>
            <person name="Walton J.D."/>
            <person name="Blanchette R.A."/>
            <person name="Henrissat B."/>
            <person name="Martin F."/>
            <person name="Cullen D."/>
            <person name="Hibbett D.S."/>
            <person name="Grigoriev I.V."/>
        </authorList>
    </citation>
    <scope>NUCLEOTIDE SEQUENCE [LARGE SCALE GENOMIC DNA]</scope>
    <source>
        <strain evidence="5">MUCL 33604</strain>
    </source>
</reference>
<evidence type="ECO:0000256" key="1">
    <source>
        <dbReference type="PROSITE-ProRule" id="PRU00042"/>
    </source>
</evidence>
<sequence>MKTILEYASRDALVRATLSSTFVPKAHGASVFDVLNGSVASGAVAKGVAKPLSDLLVVLARSEALFSSLRNSDAPAQHLDKGKRKREEVGGHDDVDERIPKRPMFTHHYDQFQSQVQDAVRIITNALTTNPNPQDRPLEPSLIASIQLQLHQVFLFAVTSSAGGSGHEVNVLQEISGLIQVLGVLSGIQIGQAGTGGPSNITSPAQTYAVLASSQPQTTDIGTAVYPCLVPSCGKTFSPWKCAGCDKVFSRRDAIKRHKNTASTKGPDHAACVDSEVEEVEVSGDDEGRRARMWGGPRGDGHPGAHGFGDGGLLGEEGEISPDVIKQLRAAVISLHPYLQAHVTSALGMPAASGPSTIAATTDNGNDFTGQATLASVIAKAQTQALPTQANSSTTEDMLLSQSGHRSEEAPANQSPQDADSQGSSSLTLYGLSDEQTKLLEEAIASAAAAAQAQAEAEALAEEEEDYDDEDEDAEGEEIDKGG</sequence>
<feature type="region of interest" description="Disordered" evidence="2">
    <location>
        <begin position="260"/>
        <end position="288"/>
    </location>
</feature>
<feature type="compositionally biased region" description="Acidic residues" evidence="2">
    <location>
        <begin position="275"/>
        <end position="285"/>
    </location>
</feature>
<dbReference type="GO" id="GO:0008270">
    <property type="term" value="F:zinc ion binding"/>
    <property type="evidence" value="ECO:0007669"/>
    <property type="project" value="UniProtKB-KW"/>
</dbReference>
<feature type="region of interest" description="Disordered" evidence="2">
    <location>
        <begin position="385"/>
        <end position="430"/>
    </location>
</feature>
<keyword evidence="1" id="KW-0479">Metal-binding</keyword>
<feature type="compositionally biased region" description="Polar residues" evidence="2">
    <location>
        <begin position="385"/>
        <end position="404"/>
    </location>
</feature>
<evidence type="ECO:0000313" key="4">
    <source>
        <dbReference type="EMBL" id="KDQ59107.1"/>
    </source>
</evidence>